<evidence type="ECO:0000313" key="1">
    <source>
        <dbReference type="EMBL" id="AIX03684.1"/>
    </source>
</evidence>
<keyword evidence="2" id="KW-1185">Reference proteome</keyword>
<dbReference type="KEGG" id="vg:26680385"/>
<proteinExistence type="predicted"/>
<dbReference type="RefSeq" id="YP_009220602.1">
    <property type="nucleotide sequence ID" value="NC_003225.3"/>
</dbReference>
<dbReference type="Proteomes" id="UP000000327">
    <property type="component" value="Segment"/>
</dbReference>
<dbReference type="GeneID" id="26680385"/>
<accession>A0A0A0Y3T3</accession>
<dbReference type="EMBL" id="AF332093">
    <property type="protein sequence ID" value="AIX03684.1"/>
    <property type="molecule type" value="Genomic_DNA"/>
</dbReference>
<evidence type="ECO:0000313" key="2">
    <source>
        <dbReference type="Proteomes" id="UP000000327"/>
    </source>
</evidence>
<protein>
    <submittedName>
        <fullName evidence="1">Wsv397</fullName>
    </submittedName>
</protein>
<organism evidence="1 2">
    <name type="scientific">White spot syndrome virus (isolate Shrimp/China/Tongan/1996)</name>
    <name type="common">WSSV</name>
    <name type="synonym">White spot bacilliform virus</name>
    <dbReference type="NCBI Taxonomy" id="654913"/>
    <lineage>
        <taxon>Viruses</taxon>
        <taxon>Viruses incertae sedis</taxon>
        <taxon>Naldaviricetes</taxon>
        <taxon>Nimaviridae</taxon>
        <taxon>Whispovirus</taxon>
        <taxon>White spot syndrome virus</taxon>
    </lineage>
</organism>
<reference evidence="1 2" key="1">
    <citation type="journal article" date="2001" name="J. Virol.">
        <title>Complete genome sequence of the shrimp white spot bacilliform virus.</title>
        <authorList>
            <person name="Yang F."/>
            <person name="He J."/>
            <person name="Lin X."/>
            <person name="Li Q."/>
            <person name="Pan D."/>
            <person name="Zhang X."/>
            <person name="Xu X."/>
        </authorList>
    </citation>
    <scope>NUCLEOTIDE SEQUENCE [LARGE SCALE GENOMIC DNA]</scope>
    <source>
        <strain evidence="2">Isolate Shrimp/China/Tongan/1996</strain>
    </source>
</reference>
<sequence length="171" mass="20367">MMCFFPSDFHMLPRKTLPDTENDYFVLDESLLEKVYYDNNNELIVRVGGIYMQICKSKYIFHHDDPERFFYSVLEDYHPIKEIVERLAEEDGVFLGPWEFLSRKQVNLQHGCYKALLSLPEDKYCNLLLPQQMKTNLEKMEEIQRTRLIHSRTYNTPQIELSDQLDGCVIC</sequence>
<name>A0A0A0Y3T3_WSSVS</name>
<organismHost>
    <name type="scientific">Crustacea</name>
    <name type="common">crustaceans</name>
    <dbReference type="NCBI Taxonomy" id="6657"/>
</organismHost>